<dbReference type="Pfam" id="PF01071">
    <property type="entry name" value="GARS_A"/>
    <property type="match status" value="1"/>
</dbReference>
<dbReference type="InterPro" id="IPR020561">
    <property type="entry name" value="PRibGlycinamid_synth_ATP-grasp"/>
</dbReference>
<dbReference type="Pfam" id="PF02844">
    <property type="entry name" value="GARS_N"/>
    <property type="match status" value="1"/>
</dbReference>
<keyword evidence="8 13" id="KW-0067">ATP-binding</keyword>
<dbReference type="Gene3D" id="3.30.470.20">
    <property type="entry name" value="ATP-grasp fold, B domain"/>
    <property type="match status" value="1"/>
</dbReference>
<comment type="cofactor">
    <cofactor evidence="1">
        <name>Mn(2+)</name>
        <dbReference type="ChEBI" id="CHEBI:29035"/>
    </cofactor>
</comment>
<keyword evidence="6 13" id="KW-0547">Nucleotide-binding</keyword>
<evidence type="ECO:0000256" key="8">
    <source>
        <dbReference type="ARBA" id="ARBA00022840"/>
    </source>
</evidence>
<dbReference type="Gene3D" id="3.40.50.20">
    <property type="match status" value="1"/>
</dbReference>
<dbReference type="InterPro" id="IPR020562">
    <property type="entry name" value="PRibGlycinamide_synth_N"/>
</dbReference>
<evidence type="ECO:0000256" key="9">
    <source>
        <dbReference type="ARBA" id="ARBA00038345"/>
    </source>
</evidence>
<evidence type="ECO:0000259" key="14">
    <source>
        <dbReference type="PROSITE" id="PS50975"/>
    </source>
</evidence>
<dbReference type="Pfam" id="PF02843">
    <property type="entry name" value="GARS_C"/>
    <property type="match status" value="1"/>
</dbReference>
<dbReference type="PANTHER" id="PTHR43472:SF1">
    <property type="entry name" value="PHOSPHORIBOSYLAMINE--GLYCINE LIGASE, CHLOROPLASTIC"/>
    <property type="match status" value="1"/>
</dbReference>
<proteinExistence type="inferred from homology"/>
<dbReference type="FunFam" id="3.90.600.10:FF:000001">
    <property type="entry name" value="Trifunctional purine biosynthetic protein adenosine-3"/>
    <property type="match status" value="1"/>
</dbReference>
<dbReference type="Proteomes" id="UP000524246">
    <property type="component" value="Unassembled WGS sequence"/>
</dbReference>
<comment type="similarity">
    <text evidence="9 12">Belongs to the GARS family.</text>
</comment>
<dbReference type="InterPro" id="IPR013815">
    <property type="entry name" value="ATP_grasp_subdomain_1"/>
</dbReference>
<dbReference type="AlphaFoldDB" id="A0A7X9FT70"/>
<dbReference type="GO" id="GO:0009113">
    <property type="term" value="P:purine nucleobase biosynthetic process"/>
    <property type="evidence" value="ECO:0007669"/>
    <property type="project" value="InterPro"/>
</dbReference>
<dbReference type="Gene3D" id="3.90.600.10">
    <property type="entry name" value="Phosphoribosylglycinamide synthetase, C-terminal domain"/>
    <property type="match status" value="1"/>
</dbReference>
<dbReference type="HAMAP" id="MF_00138">
    <property type="entry name" value="GARS"/>
    <property type="match status" value="1"/>
</dbReference>
<dbReference type="InterPro" id="IPR011054">
    <property type="entry name" value="Rudment_hybrid_motif"/>
</dbReference>
<dbReference type="PROSITE" id="PS50975">
    <property type="entry name" value="ATP_GRASP"/>
    <property type="match status" value="1"/>
</dbReference>
<dbReference type="SMART" id="SM01210">
    <property type="entry name" value="GARS_C"/>
    <property type="match status" value="1"/>
</dbReference>
<accession>A0A7X9FT70</accession>
<sequence>MKVLVIGSGGREHAICWKLSQSPLLTKLYCAPANPGIAEIALTEKIPVTDITGLVNFAESIQADLTVVGPEVPLSLGLVDAFEEKGLKIFGPSQEAAQLESSKVFAKEIMSVAGVPTASAKIFDDWNSLSTHLKQASLPLVLKADGLAAGKGVFVCKSRDEVEEALKCMSEMKNAASRVVVEDFLDGVEISYIVATDGTRIVPLAASHDYKRLLDKDAGPNTGGMGSVCPTPRISPAIEEFIKTDVINPILVAMRKRGTPFKGFLYAGLMLRPSGKVQVLEFNVRLGDPETQSILRRMEGDLLQLLVSLSQKEGSLNNISWNEKACVCVVLAAKGYPDNPQKGQIIDGIHEAQGISDVVVFQAGTALDASANLLSNGGRVLNVTALGKDLKQARERAYAACEKISFVGKHYRKDIALN</sequence>
<dbReference type="Gene3D" id="3.30.1490.20">
    <property type="entry name" value="ATP-grasp fold, A domain"/>
    <property type="match status" value="1"/>
</dbReference>
<comment type="catalytic activity">
    <reaction evidence="12">
        <text>5-phospho-beta-D-ribosylamine + glycine + ATP = N(1)-(5-phospho-beta-D-ribosyl)glycinamide + ADP + phosphate + H(+)</text>
        <dbReference type="Rhea" id="RHEA:17453"/>
        <dbReference type="ChEBI" id="CHEBI:15378"/>
        <dbReference type="ChEBI" id="CHEBI:30616"/>
        <dbReference type="ChEBI" id="CHEBI:43474"/>
        <dbReference type="ChEBI" id="CHEBI:57305"/>
        <dbReference type="ChEBI" id="CHEBI:58681"/>
        <dbReference type="ChEBI" id="CHEBI:143788"/>
        <dbReference type="ChEBI" id="CHEBI:456216"/>
        <dbReference type="EC" id="6.3.4.13"/>
    </reaction>
</comment>
<evidence type="ECO:0000256" key="11">
    <source>
        <dbReference type="ARBA" id="ARBA00042864"/>
    </source>
</evidence>
<evidence type="ECO:0000256" key="10">
    <source>
        <dbReference type="ARBA" id="ARBA00042242"/>
    </source>
</evidence>
<dbReference type="EMBL" id="JAAZON010000514">
    <property type="protein sequence ID" value="NMC63727.1"/>
    <property type="molecule type" value="Genomic_DNA"/>
</dbReference>
<dbReference type="NCBIfam" id="TIGR00877">
    <property type="entry name" value="purD"/>
    <property type="match status" value="1"/>
</dbReference>
<dbReference type="SUPFAM" id="SSF56059">
    <property type="entry name" value="Glutathione synthetase ATP-binding domain-like"/>
    <property type="match status" value="1"/>
</dbReference>
<evidence type="ECO:0000256" key="1">
    <source>
        <dbReference type="ARBA" id="ARBA00001936"/>
    </source>
</evidence>
<dbReference type="InterPro" id="IPR000115">
    <property type="entry name" value="PRibGlycinamide_synth"/>
</dbReference>
<dbReference type="SMART" id="SM01209">
    <property type="entry name" value="GARS_A"/>
    <property type="match status" value="1"/>
</dbReference>
<dbReference type="InterPro" id="IPR020559">
    <property type="entry name" value="PRibGlycinamide_synth_CS"/>
</dbReference>
<evidence type="ECO:0000313" key="16">
    <source>
        <dbReference type="Proteomes" id="UP000524246"/>
    </source>
</evidence>
<feature type="domain" description="ATP-grasp" evidence="14">
    <location>
        <begin position="107"/>
        <end position="311"/>
    </location>
</feature>
<evidence type="ECO:0000256" key="7">
    <source>
        <dbReference type="ARBA" id="ARBA00022755"/>
    </source>
</evidence>
<dbReference type="InterPro" id="IPR020560">
    <property type="entry name" value="PRibGlycinamide_synth_C-dom"/>
</dbReference>
<dbReference type="SUPFAM" id="SSF51246">
    <property type="entry name" value="Rudiment single hybrid motif"/>
    <property type="match status" value="1"/>
</dbReference>
<protein>
    <recommendedName>
        <fullName evidence="4 12">Phosphoribosylamine--glycine ligase</fullName>
        <ecNumber evidence="4 12">6.3.4.13</ecNumber>
    </recommendedName>
    <alternativeName>
        <fullName evidence="12">GARS</fullName>
    </alternativeName>
    <alternativeName>
        <fullName evidence="10 12">Glycinamide ribonucleotide synthetase</fullName>
    </alternativeName>
    <alternativeName>
        <fullName evidence="11 12">Phosphoribosylglycinamide synthetase</fullName>
    </alternativeName>
</protein>
<keyword evidence="5 12" id="KW-0436">Ligase</keyword>
<keyword evidence="7 12" id="KW-0658">Purine biosynthesis</keyword>
<reference evidence="15 16" key="1">
    <citation type="journal article" date="2020" name="Biotechnol. Biofuels">
        <title>New insights from the biogas microbiome by comprehensive genome-resolved metagenomics of nearly 1600 species originating from multiple anaerobic digesters.</title>
        <authorList>
            <person name="Campanaro S."/>
            <person name="Treu L."/>
            <person name="Rodriguez-R L.M."/>
            <person name="Kovalovszki A."/>
            <person name="Ziels R.M."/>
            <person name="Maus I."/>
            <person name="Zhu X."/>
            <person name="Kougias P.G."/>
            <person name="Basile A."/>
            <person name="Luo G."/>
            <person name="Schluter A."/>
            <person name="Konstantinidis K.T."/>
            <person name="Angelidaki I."/>
        </authorList>
    </citation>
    <scope>NUCLEOTIDE SEQUENCE [LARGE SCALE GENOMIC DNA]</scope>
    <source>
        <strain evidence="15">AS27yjCOA_65</strain>
    </source>
</reference>
<dbReference type="InterPro" id="IPR037123">
    <property type="entry name" value="PRibGlycinamide_synth_C_sf"/>
</dbReference>
<evidence type="ECO:0000256" key="2">
    <source>
        <dbReference type="ARBA" id="ARBA00001946"/>
    </source>
</evidence>
<dbReference type="GO" id="GO:0046872">
    <property type="term" value="F:metal ion binding"/>
    <property type="evidence" value="ECO:0007669"/>
    <property type="project" value="InterPro"/>
</dbReference>
<evidence type="ECO:0000256" key="3">
    <source>
        <dbReference type="ARBA" id="ARBA00005174"/>
    </source>
</evidence>
<evidence type="ECO:0000256" key="12">
    <source>
        <dbReference type="HAMAP-Rule" id="MF_00138"/>
    </source>
</evidence>
<dbReference type="InterPro" id="IPR016185">
    <property type="entry name" value="PreATP-grasp_dom_sf"/>
</dbReference>
<evidence type="ECO:0000256" key="4">
    <source>
        <dbReference type="ARBA" id="ARBA00013255"/>
    </source>
</evidence>
<organism evidence="15 16">
    <name type="scientific">SAR324 cluster bacterium</name>
    <dbReference type="NCBI Taxonomy" id="2024889"/>
    <lineage>
        <taxon>Bacteria</taxon>
        <taxon>Deltaproteobacteria</taxon>
        <taxon>SAR324 cluster</taxon>
    </lineage>
</organism>
<dbReference type="PANTHER" id="PTHR43472">
    <property type="entry name" value="PHOSPHORIBOSYLAMINE--GLYCINE LIGASE"/>
    <property type="match status" value="1"/>
</dbReference>
<dbReference type="GO" id="GO:0004637">
    <property type="term" value="F:phosphoribosylamine-glycine ligase activity"/>
    <property type="evidence" value="ECO:0007669"/>
    <property type="project" value="UniProtKB-UniRule"/>
</dbReference>
<evidence type="ECO:0000256" key="13">
    <source>
        <dbReference type="PROSITE-ProRule" id="PRU00409"/>
    </source>
</evidence>
<dbReference type="PROSITE" id="PS00184">
    <property type="entry name" value="GARS"/>
    <property type="match status" value="1"/>
</dbReference>
<name>A0A7X9FT70_9DELT</name>
<dbReference type="GO" id="GO:0005524">
    <property type="term" value="F:ATP binding"/>
    <property type="evidence" value="ECO:0007669"/>
    <property type="project" value="UniProtKB-UniRule"/>
</dbReference>
<comment type="pathway">
    <text evidence="3 12">Purine metabolism; IMP biosynthesis via de novo pathway; N(1)-(5-phospho-D-ribosyl)glycinamide from 5-phospho-alpha-D-ribose 1-diphosphate: step 2/2.</text>
</comment>
<dbReference type="EC" id="6.3.4.13" evidence="4 12"/>
<gene>
    <name evidence="12 15" type="primary">purD</name>
    <name evidence="15" type="ORF">GYA55_11245</name>
</gene>
<dbReference type="UniPathway" id="UPA00074">
    <property type="reaction ID" value="UER00125"/>
</dbReference>
<comment type="caution">
    <text evidence="15">The sequence shown here is derived from an EMBL/GenBank/DDBJ whole genome shotgun (WGS) entry which is preliminary data.</text>
</comment>
<dbReference type="SUPFAM" id="SSF52440">
    <property type="entry name" value="PreATP-grasp domain"/>
    <property type="match status" value="1"/>
</dbReference>
<dbReference type="InterPro" id="IPR011761">
    <property type="entry name" value="ATP-grasp"/>
</dbReference>
<evidence type="ECO:0000256" key="6">
    <source>
        <dbReference type="ARBA" id="ARBA00022741"/>
    </source>
</evidence>
<comment type="cofactor">
    <cofactor evidence="2">
        <name>Mg(2+)</name>
        <dbReference type="ChEBI" id="CHEBI:18420"/>
    </cofactor>
</comment>
<dbReference type="GO" id="GO:0006189">
    <property type="term" value="P:'de novo' IMP biosynthetic process"/>
    <property type="evidence" value="ECO:0007669"/>
    <property type="project" value="UniProtKB-UniRule"/>
</dbReference>
<evidence type="ECO:0000256" key="5">
    <source>
        <dbReference type="ARBA" id="ARBA00022598"/>
    </source>
</evidence>
<evidence type="ECO:0000313" key="15">
    <source>
        <dbReference type="EMBL" id="NMC63727.1"/>
    </source>
</evidence>